<keyword evidence="11 20" id="KW-0408">Iron</keyword>
<evidence type="ECO:0000256" key="20">
    <source>
        <dbReference type="PIRSR" id="PIRSR602401-1"/>
    </source>
</evidence>
<evidence type="ECO:0000313" key="23">
    <source>
        <dbReference type="EMBL" id="KAF7843827.1"/>
    </source>
</evidence>
<keyword evidence="6 20" id="KW-0479">Metal-binding</keyword>
<evidence type="ECO:0000256" key="1">
    <source>
        <dbReference type="ARBA" id="ARBA00001971"/>
    </source>
</evidence>
<evidence type="ECO:0000256" key="16">
    <source>
        <dbReference type="ARBA" id="ARBA00051419"/>
    </source>
</evidence>
<evidence type="ECO:0000256" key="3">
    <source>
        <dbReference type="ARBA" id="ARBA00005179"/>
    </source>
</evidence>
<evidence type="ECO:0000256" key="18">
    <source>
        <dbReference type="ARBA" id="ARBA00052887"/>
    </source>
</evidence>
<evidence type="ECO:0000256" key="10">
    <source>
        <dbReference type="ARBA" id="ARBA00023002"/>
    </source>
</evidence>
<keyword evidence="22" id="KW-1133">Transmembrane helix</keyword>
<evidence type="ECO:0000313" key="24">
    <source>
        <dbReference type="Proteomes" id="UP000634136"/>
    </source>
</evidence>
<dbReference type="OrthoDB" id="2789670at2759"/>
<evidence type="ECO:0000256" key="21">
    <source>
        <dbReference type="RuleBase" id="RU000461"/>
    </source>
</evidence>
<keyword evidence="5 20" id="KW-0349">Heme</keyword>
<dbReference type="AlphaFoldDB" id="A0A835CLX6"/>
<evidence type="ECO:0000256" key="12">
    <source>
        <dbReference type="ARBA" id="ARBA00023033"/>
    </source>
</evidence>
<comment type="subcellular location">
    <subcellularLocation>
        <location evidence="2">Microsome membrane</location>
        <topology evidence="2">Single-pass type II membrane protein</topology>
    </subcellularLocation>
</comment>
<comment type="catalytic activity">
    <reaction evidence="15">
        <text>N-hydroxy-L-valine + reduced [NADPH--hemoprotein reductase] + O2 = N,N-dihydroxy-L-valine + oxidized [NADPH--hemoprotein reductase] + H2O + H(+)</text>
        <dbReference type="Rhea" id="RHEA:30495"/>
        <dbReference type="Rhea" id="RHEA-COMP:11964"/>
        <dbReference type="Rhea" id="RHEA-COMP:11965"/>
        <dbReference type="ChEBI" id="CHEBI:15377"/>
        <dbReference type="ChEBI" id="CHEBI:15378"/>
        <dbReference type="ChEBI" id="CHEBI:15379"/>
        <dbReference type="ChEBI" id="CHEBI:57618"/>
        <dbReference type="ChEBI" id="CHEBI:58210"/>
        <dbReference type="ChEBI" id="CHEBI:61140"/>
        <dbReference type="ChEBI" id="CHEBI:61142"/>
    </reaction>
</comment>
<keyword evidence="22" id="KW-0472">Membrane</keyword>
<proteinExistence type="inferred from homology"/>
<gene>
    <name evidence="23" type="ORF">G2W53_000732</name>
</gene>
<evidence type="ECO:0000256" key="5">
    <source>
        <dbReference type="ARBA" id="ARBA00022617"/>
    </source>
</evidence>
<evidence type="ECO:0000256" key="22">
    <source>
        <dbReference type="SAM" id="Phobius"/>
    </source>
</evidence>
<dbReference type="InterPro" id="IPR018247">
    <property type="entry name" value="EF_Hand_1_Ca_BS"/>
</dbReference>
<evidence type="ECO:0000256" key="7">
    <source>
        <dbReference type="ARBA" id="ARBA00022824"/>
    </source>
</evidence>
<comment type="similarity">
    <text evidence="4 21">Belongs to the cytochrome P450 family.</text>
</comment>
<dbReference type="InterPro" id="IPR002401">
    <property type="entry name" value="Cyt_P450_E_grp-I"/>
</dbReference>
<comment type="catalytic activity">
    <reaction evidence="17">
        <text>L-valine + 2 reduced [NADPH--hemoprotein reductase] + 2 O2 = (E)-2-methylpropanal oxime + 2 oxidized [NADPH--hemoprotein reductase] + CO2 + 3 H2O + 2 H(+)</text>
        <dbReference type="Rhea" id="RHEA:28606"/>
        <dbReference type="Rhea" id="RHEA-COMP:11964"/>
        <dbReference type="Rhea" id="RHEA-COMP:11965"/>
        <dbReference type="ChEBI" id="CHEBI:15377"/>
        <dbReference type="ChEBI" id="CHEBI:15378"/>
        <dbReference type="ChEBI" id="CHEBI:15379"/>
        <dbReference type="ChEBI" id="CHEBI:16526"/>
        <dbReference type="ChEBI" id="CHEBI:57618"/>
        <dbReference type="ChEBI" id="CHEBI:57762"/>
        <dbReference type="ChEBI" id="CHEBI:58210"/>
        <dbReference type="ChEBI" id="CHEBI:61143"/>
        <dbReference type="EC" id="1.14.14.38"/>
    </reaction>
</comment>
<keyword evidence="22" id="KW-0812">Transmembrane</keyword>
<dbReference type="FunFam" id="1.10.630.10:FF:000037">
    <property type="entry name" value="Cytochrome P450 9"/>
    <property type="match status" value="1"/>
</dbReference>
<feature type="transmembrane region" description="Helical" evidence="22">
    <location>
        <begin position="6"/>
        <end position="23"/>
    </location>
</feature>
<evidence type="ECO:0000256" key="19">
    <source>
        <dbReference type="ARBA" id="ARBA00058503"/>
    </source>
</evidence>
<organism evidence="23 24">
    <name type="scientific">Senna tora</name>
    <dbReference type="NCBI Taxonomy" id="362788"/>
    <lineage>
        <taxon>Eukaryota</taxon>
        <taxon>Viridiplantae</taxon>
        <taxon>Streptophyta</taxon>
        <taxon>Embryophyta</taxon>
        <taxon>Tracheophyta</taxon>
        <taxon>Spermatophyta</taxon>
        <taxon>Magnoliopsida</taxon>
        <taxon>eudicotyledons</taxon>
        <taxon>Gunneridae</taxon>
        <taxon>Pentapetalae</taxon>
        <taxon>rosids</taxon>
        <taxon>fabids</taxon>
        <taxon>Fabales</taxon>
        <taxon>Fabaceae</taxon>
        <taxon>Caesalpinioideae</taxon>
        <taxon>Cassia clade</taxon>
        <taxon>Senna</taxon>
    </lineage>
</organism>
<evidence type="ECO:0000256" key="13">
    <source>
        <dbReference type="ARBA" id="ARBA00051005"/>
    </source>
</evidence>
<comment type="function">
    <text evidence="19">Involved in the biosynthesis of the cyanogenic glucosides linamarin and lotaustralin and of the nitirle glucosides rhodiocyanoside A and D. Can use L-isoleucine &gt; L-valine as substrate, but not L-leucine, L-phenylalanine or L-tyrosine. Catalyzes multi-step reactions starting with two successive N-hydroxylations using L-isoleucine and, to a lower extent, L-valine as substrates leading to the formation of N,N-dihydroxy-L-valine and N,N-dihydroxy-L-isoleucine, respectively; following spontaneous reactions lead to the production of (E)-2-methylpropanal oxime and (1E,2S)-2-methylbutanal oxime, respectively.</text>
</comment>
<dbReference type="PROSITE" id="PS00086">
    <property type="entry name" value="CYTOCHROME_P450"/>
    <property type="match status" value="1"/>
</dbReference>
<dbReference type="PANTHER" id="PTHR47944:SF4">
    <property type="entry name" value="OS09G0441700 PROTEIN"/>
    <property type="match status" value="1"/>
</dbReference>
<dbReference type="PANTHER" id="PTHR47944">
    <property type="entry name" value="CYTOCHROME P450 98A9"/>
    <property type="match status" value="1"/>
</dbReference>
<keyword evidence="7" id="KW-0256">Endoplasmic reticulum</keyword>
<keyword evidence="9" id="KW-0735">Signal-anchor</keyword>
<dbReference type="Pfam" id="PF00067">
    <property type="entry name" value="p450"/>
    <property type="match status" value="1"/>
</dbReference>
<evidence type="ECO:0000256" key="6">
    <source>
        <dbReference type="ARBA" id="ARBA00022723"/>
    </source>
</evidence>
<comment type="catalytic activity">
    <reaction evidence="16">
        <text>L-isoleucine + 2 reduced [NADPH--hemoprotein reductase] + 2 O2 = (1E,2S)-2-methylbutanal oxime + 2 oxidized [NADPH--hemoprotein reductase] + CO2 + 3 H2O + 2 H(+)</text>
        <dbReference type="Rhea" id="RHEA:28602"/>
        <dbReference type="Rhea" id="RHEA-COMP:11964"/>
        <dbReference type="Rhea" id="RHEA-COMP:11965"/>
        <dbReference type="ChEBI" id="CHEBI:15377"/>
        <dbReference type="ChEBI" id="CHEBI:15378"/>
        <dbReference type="ChEBI" id="CHEBI:15379"/>
        <dbReference type="ChEBI" id="CHEBI:16526"/>
        <dbReference type="ChEBI" id="CHEBI:57618"/>
        <dbReference type="ChEBI" id="CHEBI:58045"/>
        <dbReference type="ChEBI" id="CHEBI:58210"/>
        <dbReference type="ChEBI" id="CHEBI:134628"/>
        <dbReference type="EC" id="1.14.14.39"/>
    </reaction>
</comment>
<comment type="catalytic activity">
    <reaction evidence="13">
        <text>L-valine + reduced [NADPH--hemoprotein reductase] + O2 = N-hydroxy-L-valine + oxidized [NADPH--hemoprotein reductase] + H2O + 2 H(+)</text>
        <dbReference type="Rhea" id="RHEA:30491"/>
        <dbReference type="Rhea" id="RHEA-COMP:11964"/>
        <dbReference type="Rhea" id="RHEA-COMP:11965"/>
        <dbReference type="ChEBI" id="CHEBI:15377"/>
        <dbReference type="ChEBI" id="CHEBI:15378"/>
        <dbReference type="ChEBI" id="CHEBI:15379"/>
        <dbReference type="ChEBI" id="CHEBI:57618"/>
        <dbReference type="ChEBI" id="CHEBI:57762"/>
        <dbReference type="ChEBI" id="CHEBI:58210"/>
        <dbReference type="ChEBI" id="CHEBI:61140"/>
    </reaction>
</comment>
<reference evidence="23" key="1">
    <citation type="submission" date="2020-09" db="EMBL/GenBank/DDBJ databases">
        <title>Genome-Enabled Discovery of Anthraquinone Biosynthesis in Senna tora.</title>
        <authorList>
            <person name="Kang S.-H."/>
            <person name="Pandey R.P."/>
            <person name="Lee C.-M."/>
            <person name="Sim J.-S."/>
            <person name="Jeong J.-T."/>
            <person name="Choi B.-S."/>
            <person name="Jung M."/>
            <person name="Ginzburg D."/>
            <person name="Zhao K."/>
            <person name="Won S.Y."/>
            <person name="Oh T.-J."/>
            <person name="Yu Y."/>
            <person name="Kim N.-H."/>
            <person name="Lee O.R."/>
            <person name="Lee T.-H."/>
            <person name="Bashyal P."/>
            <person name="Kim T.-S."/>
            <person name="Lee W.-H."/>
            <person name="Kawkins C."/>
            <person name="Kim C.-K."/>
            <person name="Kim J.S."/>
            <person name="Ahn B.O."/>
            <person name="Rhee S.Y."/>
            <person name="Sohng J.K."/>
        </authorList>
    </citation>
    <scope>NUCLEOTIDE SEQUENCE</scope>
    <source>
        <tissue evidence="23">Leaf</tissue>
    </source>
</reference>
<dbReference type="InterPro" id="IPR017972">
    <property type="entry name" value="Cyt_P450_CS"/>
</dbReference>
<dbReference type="InterPro" id="IPR036396">
    <property type="entry name" value="Cyt_P450_sf"/>
</dbReference>
<evidence type="ECO:0000256" key="14">
    <source>
        <dbReference type="ARBA" id="ARBA00051234"/>
    </source>
</evidence>
<dbReference type="GO" id="GO:0005506">
    <property type="term" value="F:iron ion binding"/>
    <property type="evidence" value="ECO:0007669"/>
    <property type="project" value="InterPro"/>
</dbReference>
<keyword evidence="10 21" id="KW-0560">Oxidoreductase</keyword>
<dbReference type="GO" id="GO:0102001">
    <property type="term" value="F:isoleucine N-monooxygenase (oxime forming) activity"/>
    <property type="evidence" value="ECO:0007669"/>
    <property type="project" value="UniProtKB-EC"/>
</dbReference>
<dbReference type="InterPro" id="IPR001128">
    <property type="entry name" value="Cyt_P450"/>
</dbReference>
<dbReference type="GO" id="GO:0019756">
    <property type="term" value="P:cyanogenic glycoside biosynthetic process"/>
    <property type="evidence" value="ECO:0007669"/>
    <property type="project" value="UniProtKB-ARBA"/>
</dbReference>
<feature type="binding site" description="axial binding residue" evidence="20">
    <location>
        <position position="464"/>
    </location>
    <ligand>
        <name>heme</name>
        <dbReference type="ChEBI" id="CHEBI:30413"/>
    </ligand>
    <ligandPart>
        <name>Fe</name>
        <dbReference type="ChEBI" id="CHEBI:18248"/>
    </ligandPart>
</feature>
<dbReference type="PROSITE" id="PS00018">
    <property type="entry name" value="EF_HAND_1"/>
    <property type="match status" value="1"/>
</dbReference>
<evidence type="ECO:0000256" key="4">
    <source>
        <dbReference type="ARBA" id="ARBA00010617"/>
    </source>
</evidence>
<keyword evidence="8" id="KW-0492">Microsome</keyword>
<comment type="caution">
    <text evidence="23">The sequence shown here is derived from an EMBL/GenBank/DDBJ whole genome shotgun (WGS) entry which is preliminary data.</text>
</comment>
<evidence type="ECO:0000256" key="9">
    <source>
        <dbReference type="ARBA" id="ARBA00022968"/>
    </source>
</evidence>
<dbReference type="SUPFAM" id="SSF48264">
    <property type="entry name" value="Cytochrome P450"/>
    <property type="match status" value="1"/>
</dbReference>
<evidence type="ECO:0000256" key="11">
    <source>
        <dbReference type="ARBA" id="ARBA00023004"/>
    </source>
</evidence>
<dbReference type="EMBL" id="JAAIUW010000001">
    <property type="protein sequence ID" value="KAF7843827.1"/>
    <property type="molecule type" value="Genomic_DNA"/>
</dbReference>
<dbReference type="Proteomes" id="UP000634136">
    <property type="component" value="Unassembled WGS sequence"/>
</dbReference>
<keyword evidence="12 21" id="KW-0503">Monooxygenase</keyword>
<comment type="pathway">
    <text evidence="3">Secondary metabolite biosynthesis.</text>
</comment>
<accession>A0A835CLX6</accession>
<dbReference type="PRINTS" id="PR00463">
    <property type="entry name" value="EP450I"/>
</dbReference>
<keyword evidence="24" id="KW-1185">Reference proteome</keyword>
<comment type="catalytic activity">
    <reaction evidence="18">
        <text>L-isoleucine + reduced [NADPH--hemoprotein reductase] + O2 = N-hydroxy-L-isoleucine + oxidized [NADPH--hemoprotein reductase] + H2O + 2 H(+)</text>
        <dbReference type="Rhea" id="RHEA:30479"/>
        <dbReference type="Rhea" id="RHEA-COMP:11964"/>
        <dbReference type="Rhea" id="RHEA-COMP:11965"/>
        <dbReference type="ChEBI" id="CHEBI:15377"/>
        <dbReference type="ChEBI" id="CHEBI:15378"/>
        <dbReference type="ChEBI" id="CHEBI:15379"/>
        <dbReference type="ChEBI" id="CHEBI:57618"/>
        <dbReference type="ChEBI" id="CHEBI:58045"/>
        <dbReference type="ChEBI" id="CHEBI:58210"/>
        <dbReference type="ChEBI" id="CHEBI:61131"/>
    </reaction>
</comment>
<dbReference type="Gene3D" id="1.10.630.10">
    <property type="entry name" value="Cytochrome P450"/>
    <property type="match status" value="1"/>
</dbReference>
<evidence type="ECO:0000256" key="15">
    <source>
        <dbReference type="ARBA" id="ARBA00051269"/>
    </source>
</evidence>
<dbReference type="GO" id="GO:0020037">
    <property type="term" value="F:heme binding"/>
    <property type="evidence" value="ECO:0007669"/>
    <property type="project" value="InterPro"/>
</dbReference>
<dbReference type="GO" id="GO:0102002">
    <property type="term" value="F:valine N-monooxygenase (oxime forming) activity"/>
    <property type="evidence" value="ECO:0007669"/>
    <property type="project" value="UniProtKB-EC"/>
</dbReference>
<comment type="catalytic activity">
    <reaction evidence="14">
        <text>N-hydroxy-L-isoleucine + reduced [NADPH--hemoprotein reductase] + O2 = N,N-dihydroxy-L-isoleucine + oxidized [NADPH--hemoprotein reductase] + H2O + H(+)</text>
        <dbReference type="Rhea" id="RHEA:30483"/>
        <dbReference type="Rhea" id="RHEA-COMP:11964"/>
        <dbReference type="Rhea" id="RHEA-COMP:11965"/>
        <dbReference type="ChEBI" id="CHEBI:15377"/>
        <dbReference type="ChEBI" id="CHEBI:15378"/>
        <dbReference type="ChEBI" id="CHEBI:15379"/>
        <dbReference type="ChEBI" id="CHEBI:57618"/>
        <dbReference type="ChEBI" id="CHEBI:58210"/>
        <dbReference type="ChEBI" id="CHEBI:61131"/>
        <dbReference type="ChEBI" id="CHEBI:61133"/>
    </reaction>
</comment>
<evidence type="ECO:0000256" key="2">
    <source>
        <dbReference type="ARBA" id="ARBA00004464"/>
    </source>
</evidence>
<sequence>MEYYGFTLLLAAFTLYFIIRFLTKHNKIHKLPPGPKPWPIVGNLPEMLANKPAFRWIHKLTRDMNTDILCVRLGNVHVVSVSCPSIACEFLKKQDANFASRPLCMSAELVSSGYLTAILSPFGEQWKKMRRIVIKELISPARLAWLHDARIQEADNLVSYVYKQCNNNNKDGHGLVDLRVVAQHYCMNVIRRMFFNKRYFGEGGKDGGPGLEEERHVDAIFVLVRYLYAFCVSDYMPCLRGLDLDGHEKKVMEALGILRKFHDPIIEERIQQWRDGRKEEMEDLLDVLITLEDANNNQLLTSQEIKASIIELMIASVDNPSNAIEWGIAEMINQPELLKNVTKELDNVVGKERLVQESDLCKLNYVKACAREAFRLHPIQHFLPPHLCMADTVVSNYFIPKGSHILLSRKGLGRNPKVWDDPNKFKPERHLINGPKESLFDDVVLSLTDPDLRFVSFSIGRRGCPGVKLGTLMTLMPFARLFHCFTWSVPPNISTIDLTESKDNTSLAMPLVATAKPRLPTNVLCI</sequence>
<comment type="cofactor">
    <cofactor evidence="1 20">
        <name>heme</name>
        <dbReference type="ChEBI" id="CHEBI:30413"/>
    </cofactor>
</comment>
<evidence type="ECO:0000256" key="8">
    <source>
        <dbReference type="ARBA" id="ARBA00022848"/>
    </source>
</evidence>
<name>A0A835CLX6_9FABA</name>
<evidence type="ECO:0000256" key="17">
    <source>
        <dbReference type="ARBA" id="ARBA00052460"/>
    </source>
</evidence>
<protein>
    <submittedName>
        <fullName evidence="23">Isoleucine N-monooxygenase 1-like</fullName>
    </submittedName>
</protein>